<dbReference type="Proteomes" id="UP000055035">
    <property type="component" value="Unassembled WGS sequence"/>
</dbReference>
<accession>A0A0W0VB24</accession>
<dbReference type="EMBL" id="LNYJ01000011">
    <property type="protein sequence ID" value="KTD17279.1"/>
    <property type="molecule type" value="Genomic_DNA"/>
</dbReference>
<organism evidence="1 2">
    <name type="scientific">Legionella jordanis</name>
    <dbReference type="NCBI Taxonomy" id="456"/>
    <lineage>
        <taxon>Bacteria</taxon>
        <taxon>Pseudomonadati</taxon>
        <taxon>Pseudomonadota</taxon>
        <taxon>Gammaproteobacteria</taxon>
        <taxon>Legionellales</taxon>
        <taxon>Legionellaceae</taxon>
        <taxon>Legionella</taxon>
    </lineage>
</organism>
<reference evidence="1 2" key="1">
    <citation type="submission" date="2015-11" db="EMBL/GenBank/DDBJ databases">
        <title>Genomic analysis of 38 Legionella species identifies large and diverse effector repertoires.</title>
        <authorList>
            <person name="Burstein D."/>
            <person name="Amaro F."/>
            <person name="Zusman T."/>
            <person name="Lifshitz Z."/>
            <person name="Cohen O."/>
            <person name="Gilbert J.A."/>
            <person name="Pupko T."/>
            <person name="Shuman H.A."/>
            <person name="Segal G."/>
        </authorList>
    </citation>
    <scope>NUCLEOTIDE SEQUENCE [LARGE SCALE GENOMIC DNA]</scope>
    <source>
        <strain evidence="1 2">BL-540</strain>
    </source>
</reference>
<sequence length="146" mass="17230">MSWNIIDKLENARRRTDKIQKTTMSKEDWIYHSALLKQTKNQMNELGINVKARDLSLISRKKKKVIIEYQEDEPKLSFNGEMVDVYMDVAQIDRDRKLSCCAITLRENNEGKDNEQLLGLTYFFKNKHAESVAIVEELETQYNLKR</sequence>
<dbReference type="PATRIC" id="fig|456.5.peg.1693"/>
<dbReference type="AlphaFoldDB" id="A0A0W0VB24"/>
<gene>
    <name evidence="1" type="ORF">Ljor_1585</name>
</gene>
<protein>
    <submittedName>
        <fullName evidence="1">Uncharacterized protein</fullName>
    </submittedName>
</protein>
<keyword evidence="2" id="KW-1185">Reference proteome</keyword>
<evidence type="ECO:0000313" key="2">
    <source>
        <dbReference type="Proteomes" id="UP000055035"/>
    </source>
</evidence>
<proteinExistence type="predicted"/>
<evidence type="ECO:0000313" key="1">
    <source>
        <dbReference type="EMBL" id="KTD17279.1"/>
    </source>
</evidence>
<comment type="caution">
    <text evidence="1">The sequence shown here is derived from an EMBL/GenBank/DDBJ whole genome shotgun (WGS) entry which is preliminary data.</text>
</comment>
<name>A0A0W0VB24_9GAMM</name>